<evidence type="ECO:0000259" key="1">
    <source>
        <dbReference type="Pfam" id="PF03807"/>
    </source>
</evidence>
<dbReference type="AlphaFoldDB" id="W7L438"/>
<protein>
    <recommendedName>
        <fullName evidence="1">Pyrroline-5-carboxylate reductase catalytic N-terminal domain-containing protein</fullName>
    </recommendedName>
</protein>
<dbReference type="EMBL" id="APVL01000010">
    <property type="protein sequence ID" value="EWG10336.1"/>
    <property type="molecule type" value="Genomic_DNA"/>
</dbReference>
<evidence type="ECO:0000313" key="3">
    <source>
        <dbReference type="Proteomes" id="UP000019270"/>
    </source>
</evidence>
<organism evidence="2 3">
    <name type="scientific">Cytobacillus firmus DS1</name>
    <dbReference type="NCBI Taxonomy" id="1307436"/>
    <lineage>
        <taxon>Bacteria</taxon>
        <taxon>Bacillati</taxon>
        <taxon>Bacillota</taxon>
        <taxon>Bacilli</taxon>
        <taxon>Bacillales</taxon>
        <taxon>Bacillaceae</taxon>
        <taxon>Cytobacillus</taxon>
    </lineage>
</organism>
<proteinExistence type="predicted"/>
<dbReference type="Gene3D" id="3.40.50.720">
    <property type="entry name" value="NAD(P)-binding Rossmann-like Domain"/>
    <property type="match status" value="1"/>
</dbReference>
<dbReference type="OrthoDB" id="2913275at2"/>
<reference evidence="3" key="1">
    <citation type="submission" date="2013-03" db="EMBL/GenBank/DDBJ databases">
        <title>Draft genome sequence of Bacillus firmus DS1.</title>
        <authorList>
            <person name="Peng D."/>
            <person name="Zhu L."/>
            <person name="Sun M."/>
        </authorList>
    </citation>
    <scope>NUCLEOTIDE SEQUENCE [LARGE SCALE GENOMIC DNA]</scope>
    <source>
        <strain evidence="3">DS1</strain>
    </source>
</reference>
<reference evidence="2 3" key="2">
    <citation type="journal article" date="2016" name="Sci. Rep.">
        <title>A novel serine protease, Sep1, from Bacillus firmus DS-1 has nematicidal activity and degrades multiple intestinal-associated nematode proteins.</title>
        <authorList>
            <person name="Geng C."/>
            <person name="Nie X."/>
            <person name="Tang Z."/>
            <person name="Zhang Y."/>
            <person name="Lin J."/>
            <person name="Sun M."/>
            <person name="Peng D."/>
        </authorList>
    </citation>
    <scope>NUCLEOTIDE SEQUENCE [LARGE SCALE GENOMIC DNA]</scope>
    <source>
        <strain evidence="2 3">DS1</strain>
    </source>
</reference>
<dbReference type="PATRIC" id="fig|1307436.3.peg.3112"/>
<dbReference type="eggNOG" id="COG0287">
    <property type="taxonomic scope" value="Bacteria"/>
</dbReference>
<dbReference type="SUPFAM" id="SSF51735">
    <property type="entry name" value="NAD(P)-binding Rossmann-fold domains"/>
    <property type="match status" value="1"/>
</dbReference>
<dbReference type="Pfam" id="PF03807">
    <property type="entry name" value="F420_oxidored"/>
    <property type="match status" value="1"/>
</dbReference>
<dbReference type="InterPro" id="IPR028939">
    <property type="entry name" value="P5C_Rdtase_cat_N"/>
</dbReference>
<dbReference type="RefSeq" id="WP_035330545.1">
    <property type="nucleotide sequence ID" value="NZ_APVL01000010.1"/>
</dbReference>
<gene>
    <name evidence="2" type="ORF">PBF_14574</name>
</gene>
<sequence length="226" mass="25245">MKIGLAGIGKLGAALMTHWYKSNLSIGIFHPDRSKAEQFAEKFPNAHPLTDNEMRQMDIILLALPAGKVISFMDSIIQENSSIAFINMATALPTKKIKERFPFCKVFGLKYMGHSRDLMENGKGLFITEDHLPAQIQDLFRPMGEIIRDSEERVAEVNKLATYFAVTTAVEIENEMTGKGYHPAYIKRALASLAPEVIRAYSEGTLGHFAKEIVKEIQESNKKAAD</sequence>
<dbReference type="Proteomes" id="UP000019270">
    <property type="component" value="Unassembled WGS sequence"/>
</dbReference>
<dbReference type="InterPro" id="IPR036291">
    <property type="entry name" value="NAD(P)-bd_dom_sf"/>
</dbReference>
<feature type="domain" description="Pyrroline-5-carboxylate reductase catalytic N-terminal" evidence="1">
    <location>
        <begin position="2"/>
        <end position="79"/>
    </location>
</feature>
<comment type="caution">
    <text evidence="2">The sequence shown here is derived from an EMBL/GenBank/DDBJ whole genome shotgun (WGS) entry which is preliminary data.</text>
</comment>
<evidence type="ECO:0000313" key="2">
    <source>
        <dbReference type="EMBL" id="EWG10336.1"/>
    </source>
</evidence>
<accession>W7L438</accession>
<name>W7L438_CYTFI</name>